<protein>
    <submittedName>
        <fullName evidence="3">Surface antigen variable number repeat-containing protein</fullName>
    </submittedName>
</protein>
<accession>A0A1I5WX16</accession>
<keyword evidence="4" id="KW-1185">Reference proteome</keyword>
<dbReference type="Pfam" id="PF07244">
    <property type="entry name" value="POTRA"/>
    <property type="match status" value="1"/>
</dbReference>
<evidence type="ECO:0000259" key="2">
    <source>
        <dbReference type="Pfam" id="PF07244"/>
    </source>
</evidence>
<feature type="domain" description="POTRA" evidence="2">
    <location>
        <begin position="52"/>
        <end position="126"/>
    </location>
</feature>
<dbReference type="RefSeq" id="WP_090658935.1">
    <property type="nucleotide sequence ID" value="NZ_FOXQ01000007.1"/>
</dbReference>
<dbReference type="Gene3D" id="2.40.160.50">
    <property type="entry name" value="membrane protein fhac: a member of the omp85/tpsb transporter family"/>
    <property type="match status" value="1"/>
</dbReference>
<dbReference type="AlphaFoldDB" id="A0A1I5WX16"/>
<proteinExistence type="predicted"/>
<reference evidence="3 4" key="1">
    <citation type="submission" date="2016-10" db="EMBL/GenBank/DDBJ databases">
        <authorList>
            <person name="de Groot N.N."/>
        </authorList>
    </citation>
    <scope>NUCLEOTIDE SEQUENCE [LARGE SCALE GENOMIC DNA]</scope>
    <source>
        <strain evidence="3 4">DSM 28286</strain>
    </source>
</reference>
<feature type="signal peptide" evidence="1">
    <location>
        <begin position="1"/>
        <end position="22"/>
    </location>
</feature>
<dbReference type="GO" id="GO:0019867">
    <property type="term" value="C:outer membrane"/>
    <property type="evidence" value="ECO:0007669"/>
    <property type="project" value="InterPro"/>
</dbReference>
<dbReference type="Gene3D" id="3.10.20.310">
    <property type="entry name" value="membrane protein fhac"/>
    <property type="match status" value="1"/>
</dbReference>
<organism evidence="3 4">
    <name type="scientific">Parafilimonas terrae</name>
    <dbReference type="NCBI Taxonomy" id="1465490"/>
    <lineage>
        <taxon>Bacteria</taxon>
        <taxon>Pseudomonadati</taxon>
        <taxon>Bacteroidota</taxon>
        <taxon>Chitinophagia</taxon>
        <taxon>Chitinophagales</taxon>
        <taxon>Chitinophagaceae</taxon>
        <taxon>Parafilimonas</taxon>
    </lineage>
</organism>
<dbReference type="EMBL" id="FOXQ01000007">
    <property type="protein sequence ID" value="SFQ24229.1"/>
    <property type="molecule type" value="Genomic_DNA"/>
</dbReference>
<dbReference type="Proteomes" id="UP000199031">
    <property type="component" value="Unassembled WGS sequence"/>
</dbReference>
<sequence>MKPLHVLLIPFFCFVFAAAVSAQQTDSSHRIIADSVISDTSAKNNLPDTLFIAGISIYGNKKTKSYIIERELPFQQGSYVALADLKKELETGRQQLVNTTLFTDVAVYVENSYGQFVFITVFVKERWYILPLPYFKFIDANFNTWWVAYNHTLKRTNYGIKFLHNNVSGRNDKLTTWLITGYSKQVAVKYERPFFDKQLKQGYQFFAGYSNQGDINYSTDKSKQQFLRPEDRSYMRKTLKVEGNYIYRPGLRVRHIVKAGYMYEQIADTVFALNPNYFGNGKTRASFPYIGYTFRYSNADYNFYPTKGLISETSILHKGVTKDMNLTQLTSINTYTIPVLSKTQIQFKEGGVLNLPFNQPFYNKGMFGYYGNIFMRGYEYYVIDGDAGIAGRATLQQQLLSFTKKLGLGAKKEDYSFRVYGKLFADAGYVYNQHPGSSILNNKMLHSWGVGIDFVAPYDVIFKFDYSFNQLGESGIFIHLNTDF</sequence>
<feature type="chain" id="PRO_5011533272" evidence="1">
    <location>
        <begin position="23"/>
        <end position="484"/>
    </location>
</feature>
<name>A0A1I5WX16_9BACT</name>
<evidence type="ECO:0000313" key="3">
    <source>
        <dbReference type="EMBL" id="SFQ24229.1"/>
    </source>
</evidence>
<dbReference type="InterPro" id="IPR010827">
    <property type="entry name" value="BamA/TamA_POTRA"/>
</dbReference>
<evidence type="ECO:0000313" key="4">
    <source>
        <dbReference type="Proteomes" id="UP000199031"/>
    </source>
</evidence>
<keyword evidence="1" id="KW-0732">Signal</keyword>
<dbReference type="STRING" id="1465490.SAMN05444277_10759"/>
<gene>
    <name evidence="3" type="ORF">SAMN05444277_10759</name>
</gene>
<evidence type="ECO:0000256" key="1">
    <source>
        <dbReference type="SAM" id="SignalP"/>
    </source>
</evidence>